<evidence type="ECO:0000313" key="4">
    <source>
        <dbReference type="EMBL" id="KAL3717486.1"/>
    </source>
</evidence>
<keyword evidence="2" id="KW-0677">Repeat</keyword>
<comment type="caution">
    <text evidence="4">The sequence shown here is derived from an EMBL/GenBank/DDBJ whole genome shotgun (WGS) entry which is preliminary data.</text>
</comment>
<protein>
    <recommendedName>
        <fullName evidence="6">Pentatricopeptide repeat-containing protein</fullName>
    </recommendedName>
</protein>
<reference evidence="4 5" key="1">
    <citation type="submission" date="2024-11" db="EMBL/GenBank/DDBJ databases">
        <title>Chromosome-level genome assembly of Eucalyptus globulus Labill. provides insights into its genome evolution.</title>
        <authorList>
            <person name="Li X."/>
        </authorList>
    </citation>
    <scope>NUCLEOTIDE SEQUENCE [LARGE SCALE GENOMIC DNA]</scope>
    <source>
        <strain evidence="4">CL2024</strain>
        <tissue evidence="4">Fresh tender leaves</tissue>
    </source>
</reference>
<dbReference type="Gene3D" id="1.25.40.10">
    <property type="entry name" value="Tetratricopeptide repeat domain"/>
    <property type="match status" value="2"/>
</dbReference>
<dbReference type="PANTHER" id="PTHR45717:SF45">
    <property type="entry name" value="OS12G0527900 PROTEIN"/>
    <property type="match status" value="1"/>
</dbReference>
<dbReference type="Proteomes" id="UP001634007">
    <property type="component" value="Unassembled WGS sequence"/>
</dbReference>
<evidence type="ECO:0008006" key="6">
    <source>
        <dbReference type="Google" id="ProtNLM"/>
    </source>
</evidence>
<feature type="repeat" description="PPR" evidence="3">
    <location>
        <begin position="365"/>
        <end position="399"/>
    </location>
</feature>
<comment type="similarity">
    <text evidence="1">Belongs to the PPR family. P subfamily.</text>
</comment>
<dbReference type="PROSITE" id="PS51375">
    <property type="entry name" value="PPR"/>
    <property type="match status" value="2"/>
</dbReference>
<feature type="repeat" description="PPR" evidence="3">
    <location>
        <begin position="225"/>
        <end position="259"/>
    </location>
</feature>
<dbReference type="NCBIfam" id="TIGR00756">
    <property type="entry name" value="PPR"/>
    <property type="match status" value="1"/>
</dbReference>
<dbReference type="Pfam" id="PF01535">
    <property type="entry name" value="PPR"/>
    <property type="match status" value="5"/>
</dbReference>
<dbReference type="Pfam" id="PF13041">
    <property type="entry name" value="PPR_2"/>
    <property type="match status" value="1"/>
</dbReference>
<dbReference type="InterPro" id="IPR011990">
    <property type="entry name" value="TPR-like_helical_dom_sf"/>
</dbReference>
<evidence type="ECO:0000256" key="2">
    <source>
        <dbReference type="ARBA" id="ARBA00022737"/>
    </source>
</evidence>
<proteinExistence type="inferred from homology"/>
<organism evidence="4 5">
    <name type="scientific">Eucalyptus globulus</name>
    <name type="common">Tasmanian blue gum</name>
    <dbReference type="NCBI Taxonomy" id="34317"/>
    <lineage>
        <taxon>Eukaryota</taxon>
        <taxon>Viridiplantae</taxon>
        <taxon>Streptophyta</taxon>
        <taxon>Embryophyta</taxon>
        <taxon>Tracheophyta</taxon>
        <taxon>Spermatophyta</taxon>
        <taxon>Magnoliopsida</taxon>
        <taxon>eudicotyledons</taxon>
        <taxon>Gunneridae</taxon>
        <taxon>Pentapetalae</taxon>
        <taxon>rosids</taxon>
        <taxon>malvids</taxon>
        <taxon>Myrtales</taxon>
        <taxon>Myrtaceae</taxon>
        <taxon>Myrtoideae</taxon>
        <taxon>Eucalypteae</taxon>
        <taxon>Eucalyptus</taxon>
    </lineage>
</organism>
<evidence type="ECO:0000256" key="1">
    <source>
        <dbReference type="ARBA" id="ARBA00007626"/>
    </source>
</evidence>
<gene>
    <name evidence="4" type="ORF">ACJRO7_008988</name>
</gene>
<name>A0ABD3ITJ7_EUCGL</name>
<dbReference type="AlphaFoldDB" id="A0ABD3ITJ7"/>
<sequence>MLLRSVRASLPTIARRFSAAATAEAASAAVDAAVDSAAGVPPEASVSAATGKAGDDPATAIASASAAAKASEGAVARQGDEGGRPAAETQLRRTISMLRKFKRYDRALELCESMMLRQDMKLFPRDYTVHFELIEKVHGLSSAEKFFEDLPAEKRCPSTCNALLGLYAQKLLPNKAEALMARMTTWGLLKSPVPYNHMISLYTSSGQLEKVPGVIEELKRTASPDTITYNLWLNTCKELNDVGAAEKVFREMESSQMRPNWVTYSILAKLYIKNAALEKASLVVKKMERRISRGDRDAYSSLLSLLADMGAKDGVHRIWNRMRSSIPKLNDNEYACMISSVTKFGEMEEAEKLYTEWEWVSETRNPSVVDVLVAAYVNNGPMEIAENFYKRVVKNGVTPRYTTWRHLIRGFLKEKQLDKALYYLYMAIASVEKWVFDRELIVAVFKNLEESGNVEGAEELLVVIRNAGHVNTEVYNSVLRTYAKAGLRPLFVAEQMQKDNVRKDDETSRLLNEASKLYGPHQKFS</sequence>
<accession>A0ABD3ITJ7</accession>
<evidence type="ECO:0000313" key="5">
    <source>
        <dbReference type="Proteomes" id="UP001634007"/>
    </source>
</evidence>
<dbReference type="InterPro" id="IPR002885">
    <property type="entry name" value="PPR_rpt"/>
</dbReference>
<dbReference type="PANTHER" id="PTHR45717">
    <property type="entry name" value="OS12G0527900 PROTEIN"/>
    <property type="match status" value="1"/>
</dbReference>
<dbReference type="GO" id="GO:0003729">
    <property type="term" value="F:mRNA binding"/>
    <property type="evidence" value="ECO:0007669"/>
    <property type="project" value="UniProtKB-ARBA"/>
</dbReference>
<keyword evidence="5" id="KW-1185">Reference proteome</keyword>
<dbReference type="EMBL" id="JBJKBG010000011">
    <property type="protein sequence ID" value="KAL3717486.1"/>
    <property type="molecule type" value="Genomic_DNA"/>
</dbReference>
<evidence type="ECO:0000256" key="3">
    <source>
        <dbReference type="PROSITE-ProRule" id="PRU00708"/>
    </source>
</evidence>